<dbReference type="Pfam" id="PF10099">
    <property type="entry name" value="RskA_C"/>
    <property type="match status" value="1"/>
</dbReference>
<feature type="domain" description="Anti-sigma K factor RskA C-terminal" evidence="9">
    <location>
        <begin position="176"/>
        <end position="333"/>
    </location>
</feature>
<evidence type="ECO:0000256" key="4">
    <source>
        <dbReference type="ARBA" id="ARBA00022692"/>
    </source>
</evidence>
<reference evidence="11" key="1">
    <citation type="journal article" date="2019" name="Int. J. Syst. Evol. Microbiol.">
        <title>The Global Catalogue of Microorganisms (GCM) 10K type strain sequencing project: providing services to taxonomists for standard genome sequencing and annotation.</title>
        <authorList>
            <consortium name="The Broad Institute Genomics Platform"/>
            <consortium name="The Broad Institute Genome Sequencing Center for Infectious Disease"/>
            <person name="Wu L."/>
            <person name="Ma J."/>
        </authorList>
    </citation>
    <scope>NUCLEOTIDE SEQUENCE [LARGE SCALE GENOMIC DNA]</scope>
    <source>
        <strain evidence="11">CGMCC 1.16026</strain>
    </source>
</reference>
<comment type="subcellular location">
    <subcellularLocation>
        <location evidence="2">Cell membrane</location>
    </subcellularLocation>
    <subcellularLocation>
        <location evidence="1">Membrane</location>
        <topology evidence="1">Single-pass membrane protein</topology>
    </subcellularLocation>
</comment>
<evidence type="ECO:0000259" key="9">
    <source>
        <dbReference type="Pfam" id="PF10099"/>
    </source>
</evidence>
<evidence type="ECO:0000256" key="8">
    <source>
        <dbReference type="ARBA" id="ARBA00030803"/>
    </source>
</evidence>
<dbReference type="InterPro" id="IPR051474">
    <property type="entry name" value="Anti-sigma-K/W_factor"/>
</dbReference>
<evidence type="ECO:0000256" key="3">
    <source>
        <dbReference type="ARBA" id="ARBA00022475"/>
    </source>
</evidence>
<protein>
    <recommendedName>
        <fullName evidence="8">Regulator of SigK</fullName>
    </recommendedName>
    <alternativeName>
        <fullName evidence="7">Sigma-K anti-sigma factor RskA</fullName>
    </alternativeName>
</protein>
<keyword evidence="3" id="KW-1003">Cell membrane</keyword>
<evidence type="ECO:0000256" key="2">
    <source>
        <dbReference type="ARBA" id="ARBA00004236"/>
    </source>
</evidence>
<evidence type="ECO:0000256" key="6">
    <source>
        <dbReference type="ARBA" id="ARBA00023136"/>
    </source>
</evidence>
<dbReference type="PANTHER" id="PTHR37461">
    <property type="entry name" value="ANTI-SIGMA-K FACTOR RSKA"/>
    <property type="match status" value="1"/>
</dbReference>
<comment type="caution">
    <text evidence="10">The sequence shown here is derived from an EMBL/GenBank/DDBJ whole genome shotgun (WGS) entry which is preliminary data.</text>
</comment>
<evidence type="ECO:0000313" key="10">
    <source>
        <dbReference type="EMBL" id="MFC6644888.1"/>
    </source>
</evidence>
<keyword evidence="5" id="KW-1133">Transmembrane helix</keyword>
<name>A0ABW1Z9N0_9BACT</name>
<dbReference type="RefSeq" id="WP_263371300.1">
    <property type="nucleotide sequence ID" value="NZ_JAGSYD010000003.1"/>
</dbReference>
<sequence>MNTMNHLSEDDLVLFALQLLEGGELENTLNHLERCEQCRHEVARFQGDLSMYALSQTELHTPPAAARERLMRRVEKEKKIVPPAPVAAPVEVPRAPVASLPQYDRSSTAVPIAATNLPPLPPRFAGNPVANDEGDVFLPARGRRIFGVEAEEFVEDEKPRRSGNGLLTVLGWTGWAIAAGMAVVAGLQFRERQAVQSDMASQQAQLQSTQGSLTDLQSALDTLTDNNAMQVSLHVPVNGQPEPPKPEGHAAYNAQKGSLLFIANHLAEIPANKTYELWVLPAGGQDPIPAGTFRPDTRGVASVVMPQLPKGVAAKGFGVTIEDQGGSKTPTPPIVLAGL</sequence>
<dbReference type="InterPro" id="IPR041916">
    <property type="entry name" value="Anti_sigma_zinc_sf"/>
</dbReference>
<dbReference type="PANTHER" id="PTHR37461:SF1">
    <property type="entry name" value="ANTI-SIGMA-K FACTOR RSKA"/>
    <property type="match status" value="1"/>
</dbReference>
<evidence type="ECO:0000256" key="7">
    <source>
        <dbReference type="ARBA" id="ARBA00029829"/>
    </source>
</evidence>
<evidence type="ECO:0000313" key="11">
    <source>
        <dbReference type="Proteomes" id="UP001596391"/>
    </source>
</evidence>
<keyword evidence="11" id="KW-1185">Reference proteome</keyword>
<dbReference type="Gene3D" id="1.10.10.1320">
    <property type="entry name" value="Anti-sigma factor, zinc-finger domain"/>
    <property type="match status" value="1"/>
</dbReference>
<dbReference type="Proteomes" id="UP001596391">
    <property type="component" value="Unassembled WGS sequence"/>
</dbReference>
<gene>
    <name evidence="10" type="ORF">ACFQBQ_04640</name>
</gene>
<proteinExistence type="predicted"/>
<evidence type="ECO:0000256" key="1">
    <source>
        <dbReference type="ARBA" id="ARBA00004167"/>
    </source>
</evidence>
<organism evidence="10 11">
    <name type="scientific">Granulicella cerasi</name>
    <dbReference type="NCBI Taxonomy" id="741063"/>
    <lineage>
        <taxon>Bacteria</taxon>
        <taxon>Pseudomonadati</taxon>
        <taxon>Acidobacteriota</taxon>
        <taxon>Terriglobia</taxon>
        <taxon>Terriglobales</taxon>
        <taxon>Acidobacteriaceae</taxon>
        <taxon>Granulicella</taxon>
    </lineage>
</organism>
<keyword evidence="6" id="KW-0472">Membrane</keyword>
<keyword evidence="4" id="KW-0812">Transmembrane</keyword>
<accession>A0ABW1Z9N0</accession>
<evidence type="ECO:0000256" key="5">
    <source>
        <dbReference type="ARBA" id="ARBA00022989"/>
    </source>
</evidence>
<dbReference type="EMBL" id="JBHSWI010000001">
    <property type="protein sequence ID" value="MFC6644888.1"/>
    <property type="molecule type" value="Genomic_DNA"/>
</dbReference>
<dbReference type="InterPro" id="IPR018764">
    <property type="entry name" value="RskA_C"/>
</dbReference>